<evidence type="ECO:0000256" key="1">
    <source>
        <dbReference type="HAMAP-Rule" id="MF_01845"/>
    </source>
</evidence>
<organism evidence="3 4">
    <name type="scientific">Anaerosporobacter mobilis DSM 15930</name>
    <dbReference type="NCBI Taxonomy" id="1120996"/>
    <lineage>
        <taxon>Bacteria</taxon>
        <taxon>Bacillati</taxon>
        <taxon>Bacillota</taxon>
        <taxon>Clostridia</taxon>
        <taxon>Lachnospirales</taxon>
        <taxon>Lachnospiraceae</taxon>
        <taxon>Anaerosporobacter</taxon>
    </lineage>
</organism>
<dbReference type="EMBL" id="FRCP01000028">
    <property type="protein sequence ID" value="SHN02518.1"/>
    <property type="molecule type" value="Genomic_DNA"/>
</dbReference>
<evidence type="ECO:0000259" key="2">
    <source>
        <dbReference type="Pfam" id="PF03313"/>
    </source>
</evidence>
<dbReference type="HAMAP" id="MF_01845">
    <property type="entry name" value="UPF0597"/>
    <property type="match status" value="1"/>
</dbReference>
<dbReference type="PANTHER" id="PTHR30501:SF2">
    <property type="entry name" value="UPF0597 PROTEIN YHAM"/>
    <property type="match status" value="1"/>
</dbReference>
<accession>A0A1M7NFT1</accession>
<dbReference type="Pfam" id="PF03313">
    <property type="entry name" value="SDH_alpha"/>
    <property type="match status" value="1"/>
</dbReference>
<dbReference type="AlphaFoldDB" id="A0A1M7NFT1"/>
<dbReference type="InterPro" id="IPR005130">
    <property type="entry name" value="Ser_deHydtase-like_asu"/>
</dbReference>
<dbReference type="GO" id="GO:0080146">
    <property type="term" value="F:L-cysteine desulfhydrase activity"/>
    <property type="evidence" value="ECO:0007669"/>
    <property type="project" value="TreeGrafter"/>
</dbReference>
<dbReference type="STRING" id="1120996.SAMN02746066_04452"/>
<feature type="domain" description="Serine dehydratase-like alpha subunit" evidence="2">
    <location>
        <begin position="88"/>
        <end position="418"/>
    </location>
</feature>
<evidence type="ECO:0000313" key="3">
    <source>
        <dbReference type="EMBL" id="SHN02518.1"/>
    </source>
</evidence>
<evidence type="ECO:0000313" key="4">
    <source>
        <dbReference type="Proteomes" id="UP000184038"/>
    </source>
</evidence>
<dbReference type="OrthoDB" id="41906at2"/>
<dbReference type="GO" id="GO:0019450">
    <property type="term" value="P:L-cysteine catabolic process to pyruvate"/>
    <property type="evidence" value="ECO:0007669"/>
    <property type="project" value="TreeGrafter"/>
</dbReference>
<protein>
    <recommendedName>
        <fullName evidence="1">UPF0597 protein SAMN02746066_04452</fullName>
    </recommendedName>
</protein>
<proteinExistence type="inferred from homology"/>
<dbReference type="InterPro" id="IPR021144">
    <property type="entry name" value="UPF0597"/>
</dbReference>
<sequence>MDKVLYQNYLMILKEELVPALGCTEPIALAYATSKAREVLGEFPDYMEIRCSGNIIKNIKGVTVPNSGGLKGIDAAAILGVTGGDPSRKLEVLESVTPENIKRTHELLEENFCECFLEEGVENLYICARLTKGSHSAEVTIVDKHTRITRITKDDEVVFELQEDKSNSQVQGDKSLLNVKDILRFADEVDIDEIRDVIGRQIQMNKAISDEGLKNRYGAEVGRTLLNIYGDDIKVRARARAAAGSDARMNGCSMPVVINSGSGNQGMTCSLPVVEFAESLNIPEEKMYRALVVSNLISIHQKKFIGSLSAYCGAVSAACGAGAAITYLYGGDYQKISKTITNTIANVGGIVCDGAKSSCAAKIASAVEAAIMAHFLGEENLCFHPGDGIVKNNVEETIRNVGYIGKVGMKSTDVTILNLMIDKIADV</sequence>
<comment type="similarity">
    <text evidence="1">Belongs to the UPF0597 family.</text>
</comment>
<keyword evidence="4" id="KW-1185">Reference proteome</keyword>
<gene>
    <name evidence="3" type="ORF">SAMN02746066_04452</name>
</gene>
<dbReference type="PIRSF" id="PIRSF006054">
    <property type="entry name" value="UCP006054"/>
    <property type="match status" value="1"/>
</dbReference>
<dbReference type="RefSeq" id="WP_073291574.1">
    <property type="nucleotide sequence ID" value="NZ_FRCP01000028.1"/>
</dbReference>
<dbReference type="PANTHER" id="PTHR30501">
    <property type="entry name" value="UPF0597 PROTEIN YHAM"/>
    <property type="match status" value="1"/>
</dbReference>
<name>A0A1M7NFT1_9FIRM</name>
<dbReference type="Proteomes" id="UP000184038">
    <property type="component" value="Unassembled WGS sequence"/>
</dbReference>
<reference evidence="3 4" key="1">
    <citation type="submission" date="2016-11" db="EMBL/GenBank/DDBJ databases">
        <authorList>
            <person name="Jaros S."/>
            <person name="Januszkiewicz K."/>
            <person name="Wedrychowicz H."/>
        </authorList>
    </citation>
    <scope>NUCLEOTIDE SEQUENCE [LARGE SCALE GENOMIC DNA]</scope>
    <source>
        <strain evidence="3 4">DSM 15930</strain>
    </source>
</reference>